<accession>A0A6A5KRM7</accession>
<organism evidence="1 2">
    <name type="scientific">Decorospora gaudefroyi</name>
    <dbReference type="NCBI Taxonomy" id="184978"/>
    <lineage>
        <taxon>Eukaryota</taxon>
        <taxon>Fungi</taxon>
        <taxon>Dikarya</taxon>
        <taxon>Ascomycota</taxon>
        <taxon>Pezizomycotina</taxon>
        <taxon>Dothideomycetes</taxon>
        <taxon>Pleosporomycetidae</taxon>
        <taxon>Pleosporales</taxon>
        <taxon>Pleosporineae</taxon>
        <taxon>Pleosporaceae</taxon>
        <taxon>Decorospora</taxon>
    </lineage>
</organism>
<dbReference type="Proteomes" id="UP000800040">
    <property type="component" value="Unassembled WGS sequence"/>
</dbReference>
<name>A0A6A5KRM7_9PLEO</name>
<dbReference type="EMBL" id="ML975249">
    <property type="protein sequence ID" value="KAF1838807.1"/>
    <property type="molecule type" value="Genomic_DNA"/>
</dbReference>
<evidence type="ECO:0000313" key="2">
    <source>
        <dbReference type="Proteomes" id="UP000800040"/>
    </source>
</evidence>
<dbReference type="AlphaFoldDB" id="A0A6A5KRM7"/>
<keyword evidence="2" id="KW-1185">Reference proteome</keyword>
<protein>
    <submittedName>
        <fullName evidence="1">Uncharacterized protein</fullName>
    </submittedName>
</protein>
<evidence type="ECO:0000313" key="1">
    <source>
        <dbReference type="EMBL" id="KAF1838807.1"/>
    </source>
</evidence>
<gene>
    <name evidence="1" type="ORF">BDW02DRAFT_626865</name>
</gene>
<reference evidence="1" key="1">
    <citation type="submission" date="2020-01" db="EMBL/GenBank/DDBJ databases">
        <authorList>
            <consortium name="DOE Joint Genome Institute"/>
            <person name="Haridas S."/>
            <person name="Albert R."/>
            <person name="Binder M."/>
            <person name="Bloem J."/>
            <person name="Labutti K."/>
            <person name="Salamov A."/>
            <person name="Andreopoulos B."/>
            <person name="Baker S.E."/>
            <person name="Barry K."/>
            <person name="Bills G."/>
            <person name="Bluhm B.H."/>
            <person name="Cannon C."/>
            <person name="Castanera R."/>
            <person name="Culley D.E."/>
            <person name="Daum C."/>
            <person name="Ezra D."/>
            <person name="Gonzalez J.B."/>
            <person name="Henrissat B."/>
            <person name="Kuo A."/>
            <person name="Liang C."/>
            <person name="Lipzen A."/>
            <person name="Lutzoni F."/>
            <person name="Magnuson J."/>
            <person name="Mondo S."/>
            <person name="Nolan M."/>
            <person name="Ohm R."/>
            <person name="Pangilinan J."/>
            <person name="Park H.-J."/>
            <person name="Ramirez L."/>
            <person name="Alfaro M."/>
            <person name="Sun H."/>
            <person name="Tritt A."/>
            <person name="Yoshinaga Y."/>
            <person name="Zwiers L.-H."/>
            <person name="Turgeon B.G."/>
            <person name="Goodwin S.B."/>
            <person name="Spatafora J.W."/>
            <person name="Crous P.W."/>
            <person name="Grigoriev I.V."/>
        </authorList>
    </citation>
    <scope>NUCLEOTIDE SEQUENCE</scope>
    <source>
        <strain evidence="1">P77</strain>
    </source>
</reference>
<sequence>MLRHTTALATRRTLLAKAKAGAKIRAPPTPHHNTPDEAEFDMMTYSTMNPGALRPLPVPIRASDAQPNVNETDEVKNTTTICILTTTTTMAYSPINADASRFFTFPTCSKPRAHADENAISSSPSPSPKPWPYSLPVFLRPVRGTTFAGGKVEGGGKRVAVLQAVLVEVKADVTMDVEEEFGMVAK</sequence>
<proteinExistence type="predicted"/>